<dbReference type="GO" id="GO:0016791">
    <property type="term" value="F:phosphatase activity"/>
    <property type="evidence" value="ECO:0007669"/>
    <property type="project" value="TreeGrafter"/>
</dbReference>
<comment type="caution">
    <text evidence="2">The sequence shown here is derived from an EMBL/GenBank/DDBJ whole genome shotgun (WGS) entry which is preliminary data.</text>
</comment>
<organism evidence="2 3">
    <name type="scientific">Stella humosa</name>
    <dbReference type="NCBI Taxonomy" id="94"/>
    <lineage>
        <taxon>Bacteria</taxon>
        <taxon>Pseudomonadati</taxon>
        <taxon>Pseudomonadota</taxon>
        <taxon>Alphaproteobacteria</taxon>
        <taxon>Rhodospirillales</taxon>
        <taxon>Stellaceae</taxon>
        <taxon>Stella</taxon>
    </lineage>
</organism>
<dbReference type="GO" id="GO:0005737">
    <property type="term" value="C:cytoplasm"/>
    <property type="evidence" value="ECO:0007669"/>
    <property type="project" value="TreeGrafter"/>
</dbReference>
<dbReference type="Pfam" id="PF00149">
    <property type="entry name" value="Metallophos"/>
    <property type="match status" value="1"/>
</dbReference>
<dbReference type="GO" id="GO:0110154">
    <property type="term" value="P:RNA decapping"/>
    <property type="evidence" value="ECO:0007669"/>
    <property type="project" value="TreeGrafter"/>
</dbReference>
<evidence type="ECO:0000313" key="2">
    <source>
        <dbReference type="EMBL" id="ROP91059.1"/>
    </source>
</evidence>
<keyword evidence="3" id="KW-1185">Reference proteome</keyword>
<dbReference type="Proteomes" id="UP000278222">
    <property type="component" value="Unassembled WGS sequence"/>
</dbReference>
<dbReference type="InterPro" id="IPR050126">
    <property type="entry name" value="Ap4A_hydrolase"/>
</dbReference>
<dbReference type="AlphaFoldDB" id="A0A3N1LJS1"/>
<accession>A0A3N1LJS1</accession>
<protein>
    <submittedName>
        <fullName evidence="2">Serine/threonine protein phosphatase 1</fullName>
    </submittedName>
</protein>
<dbReference type="PANTHER" id="PTHR42850">
    <property type="entry name" value="METALLOPHOSPHOESTERASE"/>
    <property type="match status" value="1"/>
</dbReference>
<dbReference type="InterPro" id="IPR029052">
    <property type="entry name" value="Metallo-depent_PP-like"/>
</dbReference>
<dbReference type="InterPro" id="IPR004843">
    <property type="entry name" value="Calcineurin-like_PHP"/>
</dbReference>
<dbReference type="SUPFAM" id="SSF56300">
    <property type="entry name" value="Metallo-dependent phosphatases"/>
    <property type="match status" value="1"/>
</dbReference>
<sequence length="245" mass="26538">MTSAPRVPEGTIVYAVGDVHGRDDLLAELHGRIVADAAESAAVRRVLLHLGDYVDRGPASRQVVGRLAAGPPAGFEGVALKGNHEAFLLAFLRRAEAAEGWLANGGDATLYSYGVTPPDRGDEEDADRARVELAAAMPADHRAFLTGLRLLHQEGDYLFVHAGIRPWAPIDRQVESDLLWIREPFLDWAAPFGPIIVHGHTISRSPDIRPNRIGIDTGAYATGVLTCLVLEGSERRFLQTGRGRT</sequence>
<evidence type="ECO:0000259" key="1">
    <source>
        <dbReference type="Pfam" id="PF00149"/>
    </source>
</evidence>
<dbReference type="GO" id="GO:0008803">
    <property type="term" value="F:bis(5'-nucleosyl)-tetraphosphatase (symmetrical) activity"/>
    <property type="evidence" value="ECO:0007669"/>
    <property type="project" value="TreeGrafter"/>
</dbReference>
<feature type="domain" description="Calcineurin-like phosphoesterase" evidence="1">
    <location>
        <begin position="13"/>
        <end position="203"/>
    </location>
</feature>
<dbReference type="EMBL" id="RJKX01000014">
    <property type="protein sequence ID" value="ROP91059.1"/>
    <property type="molecule type" value="Genomic_DNA"/>
</dbReference>
<dbReference type="RefSeq" id="WP_123690655.1">
    <property type="nucleotide sequence ID" value="NZ_AP019700.1"/>
</dbReference>
<name>A0A3N1LJS1_9PROT</name>
<gene>
    <name evidence="2" type="ORF">EDC65_2919</name>
</gene>
<evidence type="ECO:0000313" key="3">
    <source>
        <dbReference type="Proteomes" id="UP000278222"/>
    </source>
</evidence>
<dbReference type="OrthoDB" id="9807890at2"/>
<proteinExistence type="predicted"/>
<reference evidence="2 3" key="1">
    <citation type="submission" date="2018-11" db="EMBL/GenBank/DDBJ databases">
        <title>Genomic Encyclopedia of Type Strains, Phase IV (KMG-IV): sequencing the most valuable type-strain genomes for metagenomic binning, comparative biology and taxonomic classification.</title>
        <authorList>
            <person name="Goeker M."/>
        </authorList>
    </citation>
    <scope>NUCLEOTIDE SEQUENCE [LARGE SCALE GENOMIC DNA]</scope>
    <source>
        <strain evidence="2 3">DSM 5900</strain>
    </source>
</reference>
<dbReference type="Gene3D" id="3.60.21.10">
    <property type="match status" value="1"/>
</dbReference>
<dbReference type="PANTHER" id="PTHR42850:SF4">
    <property type="entry name" value="ZINC-DEPENDENT ENDOPOLYPHOSPHATASE"/>
    <property type="match status" value="1"/>
</dbReference>